<dbReference type="GO" id="GO:0009279">
    <property type="term" value="C:cell outer membrane"/>
    <property type="evidence" value="ECO:0007669"/>
    <property type="project" value="UniProtKB-SubCell"/>
</dbReference>
<feature type="coiled-coil region" evidence="6">
    <location>
        <begin position="8"/>
        <end position="35"/>
    </location>
</feature>
<evidence type="ECO:0000256" key="5">
    <source>
        <dbReference type="ARBA" id="ARBA00023237"/>
    </source>
</evidence>
<feature type="region of interest" description="Disordered" evidence="7">
    <location>
        <begin position="181"/>
        <end position="208"/>
    </location>
</feature>
<accession>A0A7C5LW56</accession>
<evidence type="ECO:0008006" key="9">
    <source>
        <dbReference type="Google" id="ProtNLM"/>
    </source>
</evidence>
<comment type="caution">
    <text evidence="8">The sequence shown here is derived from an EMBL/GenBank/DDBJ whole genome shotgun (WGS) entry which is preliminary data.</text>
</comment>
<sequence>IANLWAQIDSAKLSLKASEKQVEAAEIAFEGVKLEQEVGTRNTLDVLNAEQELLNARLSVVDAQRALNVATMQMLVTMGAFDAYALQLPVNMYDPEQNFNQVTKDPFMYYVPDFIEKPAEKVIDKSKGAVGFTVGKVGKDTAKLVKALTPGRIGKPATKLGKQIPNVPKSALDILTIDDPFDPEAKTVDPDEIDPKPILIQPKQTEGE</sequence>
<dbReference type="Gene3D" id="1.20.1600.10">
    <property type="entry name" value="Outer membrane efflux proteins (OEP)"/>
    <property type="match status" value="1"/>
</dbReference>
<evidence type="ECO:0000256" key="4">
    <source>
        <dbReference type="ARBA" id="ARBA00023136"/>
    </source>
</evidence>
<keyword evidence="6" id="KW-0175">Coiled coil</keyword>
<comment type="subcellular location">
    <subcellularLocation>
        <location evidence="1">Cell outer membrane</location>
    </subcellularLocation>
</comment>
<dbReference type="EMBL" id="DRMJ01000467">
    <property type="protein sequence ID" value="HHL43730.1"/>
    <property type="molecule type" value="Genomic_DNA"/>
</dbReference>
<feature type="compositionally biased region" description="Basic and acidic residues" evidence="7">
    <location>
        <begin position="183"/>
        <end position="195"/>
    </location>
</feature>
<dbReference type="GO" id="GO:0015288">
    <property type="term" value="F:porin activity"/>
    <property type="evidence" value="ECO:0007669"/>
    <property type="project" value="TreeGrafter"/>
</dbReference>
<dbReference type="GO" id="GO:1990281">
    <property type="term" value="C:efflux pump complex"/>
    <property type="evidence" value="ECO:0007669"/>
    <property type="project" value="TreeGrafter"/>
</dbReference>
<dbReference type="AlphaFoldDB" id="A0A7C5LW56"/>
<dbReference type="SUPFAM" id="SSF56954">
    <property type="entry name" value="Outer membrane efflux proteins (OEP)"/>
    <property type="match status" value="1"/>
</dbReference>
<evidence type="ECO:0000256" key="2">
    <source>
        <dbReference type="ARBA" id="ARBA00022452"/>
    </source>
</evidence>
<feature type="non-terminal residue" evidence="8">
    <location>
        <position position="1"/>
    </location>
</feature>
<keyword evidence="4" id="KW-0472">Membrane</keyword>
<keyword evidence="3" id="KW-0812">Transmembrane</keyword>
<organism evidence="8">
    <name type="scientific">Hellea balneolensis</name>
    <dbReference type="NCBI Taxonomy" id="287478"/>
    <lineage>
        <taxon>Bacteria</taxon>
        <taxon>Pseudomonadati</taxon>
        <taxon>Pseudomonadota</taxon>
        <taxon>Alphaproteobacteria</taxon>
        <taxon>Maricaulales</taxon>
        <taxon>Robiginitomaculaceae</taxon>
        <taxon>Hellea</taxon>
    </lineage>
</organism>
<evidence type="ECO:0000256" key="3">
    <source>
        <dbReference type="ARBA" id="ARBA00022692"/>
    </source>
</evidence>
<dbReference type="PANTHER" id="PTHR30026">
    <property type="entry name" value="OUTER MEMBRANE PROTEIN TOLC"/>
    <property type="match status" value="1"/>
</dbReference>
<name>A0A7C5LW56_9PROT</name>
<dbReference type="PANTHER" id="PTHR30026:SF22">
    <property type="entry name" value="OUTER MEMBRANE EFFLUX PROTEIN"/>
    <property type="match status" value="1"/>
</dbReference>
<evidence type="ECO:0000313" key="8">
    <source>
        <dbReference type="EMBL" id="HHL43730.1"/>
    </source>
</evidence>
<keyword evidence="2" id="KW-1134">Transmembrane beta strand</keyword>
<dbReference type="InterPro" id="IPR051906">
    <property type="entry name" value="TolC-like"/>
</dbReference>
<keyword evidence="5" id="KW-0998">Cell outer membrane</keyword>
<evidence type="ECO:0000256" key="7">
    <source>
        <dbReference type="SAM" id="MobiDB-lite"/>
    </source>
</evidence>
<reference evidence="8" key="1">
    <citation type="journal article" date="2020" name="mSystems">
        <title>Genome- and Community-Level Interaction Insights into Carbon Utilization and Element Cycling Functions of Hydrothermarchaeota in Hydrothermal Sediment.</title>
        <authorList>
            <person name="Zhou Z."/>
            <person name="Liu Y."/>
            <person name="Xu W."/>
            <person name="Pan J."/>
            <person name="Luo Z.H."/>
            <person name="Li M."/>
        </authorList>
    </citation>
    <scope>NUCLEOTIDE SEQUENCE [LARGE SCALE GENOMIC DNA]</scope>
    <source>
        <strain evidence="8">HyVt-485</strain>
    </source>
</reference>
<proteinExistence type="predicted"/>
<dbReference type="Proteomes" id="UP000885830">
    <property type="component" value="Unassembled WGS sequence"/>
</dbReference>
<protein>
    <recommendedName>
        <fullName evidence="9">TolC family protein</fullName>
    </recommendedName>
</protein>
<evidence type="ECO:0000256" key="1">
    <source>
        <dbReference type="ARBA" id="ARBA00004442"/>
    </source>
</evidence>
<evidence type="ECO:0000256" key="6">
    <source>
        <dbReference type="SAM" id="Coils"/>
    </source>
</evidence>
<gene>
    <name evidence="8" type="ORF">ENJ42_08935</name>
</gene>
<dbReference type="GO" id="GO:0015562">
    <property type="term" value="F:efflux transmembrane transporter activity"/>
    <property type="evidence" value="ECO:0007669"/>
    <property type="project" value="InterPro"/>
</dbReference>